<accession>A0A1E7NC08</accession>
<evidence type="ECO:0000256" key="2">
    <source>
        <dbReference type="ARBA" id="ARBA00023034"/>
    </source>
</evidence>
<accession>A0A8H9I3C1</accession>
<evidence type="ECO:0000313" key="6">
    <source>
        <dbReference type="EMBL" id="OEV38229.1"/>
    </source>
</evidence>
<dbReference type="GO" id="GO:0005737">
    <property type="term" value="C:cytoplasm"/>
    <property type="evidence" value="ECO:0007669"/>
    <property type="project" value="UniProtKB-ARBA"/>
</dbReference>
<organism evidence="6 7">
    <name type="scientific">Kitasatospora aureofaciens</name>
    <name type="common">Streptomyces aureofaciens</name>
    <dbReference type="NCBI Taxonomy" id="1894"/>
    <lineage>
        <taxon>Bacteria</taxon>
        <taxon>Bacillati</taxon>
        <taxon>Actinomycetota</taxon>
        <taxon>Actinomycetes</taxon>
        <taxon>Kitasatosporales</taxon>
        <taxon>Streptomycetaceae</taxon>
        <taxon>Kitasatospora</taxon>
    </lineage>
</organism>
<keyword evidence="3" id="KW-0446">Lipid-binding</keyword>
<dbReference type="AlphaFoldDB" id="A0A1E7NC08"/>
<dbReference type="Proteomes" id="UP000037395">
    <property type="component" value="Unassembled WGS sequence"/>
</dbReference>
<dbReference type="GeneID" id="97488982"/>
<dbReference type="GO" id="GO:0012505">
    <property type="term" value="C:endomembrane system"/>
    <property type="evidence" value="ECO:0007669"/>
    <property type="project" value="UniProtKB-ARBA"/>
</dbReference>
<gene>
    <name evidence="5" type="ORF">GCM10010502_60360</name>
    <name evidence="6" type="ORF">HS99_0021995</name>
</gene>
<evidence type="ECO:0000256" key="4">
    <source>
        <dbReference type="ARBA" id="ARBA00023136"/>
    </source>
</evidence>
<keyword evidence="4" id="KW-0472">Membrane</keyword>
<reference evidence="5" key="1">
    <citation type="journal article" date="2014" name="Int. J. Syst. Evol. Microbiol.">
        <title>Complete genome sequence of Corynebacterium casei LMG S-19264T (=DSM 44701T), isolated from a smear-ripened cheese.</title>
        <authorList>
            <consortium name="US DOE Joint Genome Institute (JGI-PGF)"/>
            <person name="Walter F."/>
            <person name="Albersmeier A."/>
            <person name="Kalinowski J."/>
            <person name="Ruckert C."/>
        </authorList>
    </citation>
    <scope>NUCLEOTIDE SEQUENCE</scope>
    <source>
        <strain evidence="5">JCM 4434</strain>
    </source>
</reference>
<dbReference type="GO" id="GO:0070273">
    <property type="term" value="F:phosphatidylinositol-4-phosphate binding"/>
    <property type="evidence" value="ECO:0007669"/>
    <property type="project" value="InterPro"/>
</dbReference>
<dbReference type="EMBL" id="BMUB01000020">
    <property type="protein sequence ID" value="GGU98033.1"/>
    <property type="molecule type" value="Genomic_DNA"/>
</dbReference>
<evidence type="ECO:0008006" key="8">
    <source>
        <dbReference type="Google" id="ProtNLM"/>
    </source>
</evidence>
<proteinExistence type="predicted"/>
<comment type="caution">
    <text evidence="6">The sequence shown here is derived from an EMBL/GenBank/DDBJ whole genome shotgun (WGS) entry which is preliminary data.</text>
</comment>
<evidence type="ECO:0000313" key="7">
    <source>
        <dbReference type="Proteomes" id="UP000037395"/>
    </source>
</evidence>
<keyword evidence="2" id="KW-0333">Golgi apparatus</keyword>
<reference evidence="5" key="5">
    <citation type="submission" date="2020-09" db="EMBL/GenBank/DDBJ databases">
        <authorList>
            <person name="Sun Q."/>
            <person name="Ohkuma M."/>
        </authorList>
    </citation>
    <scope>NUCLEOTIDE SEQUENCE</scope>
    <source>
        <strain evidence="5">JCM 4434</strain>
    </source>
</reference>
<reference evidence="6" key="3">
    <citation type="submission" date="2016-08" db="EMBL/GenBank/DDBJ databases">
        <title>Sequencing, Assembly and Comparative Genomics of S. aureofaciens ATCC 10762.</title>
        <authorList>
            <person name="Gradnigo J.S."/>
            <person name="Johnson N."/>
            <person name="Somerville G.A."/>
        </authorList>
    </citation>
    <scope>NUCLEOTIDE SEQUENCE [LARGE SCALE GENOMIC DNA]</scope>
    <source>
        <strain evidence="6">ATCC 10762</strain>
    </source>
</reference>
<dbReference type="InterPro" id="IPR008628">
    <property type="entry name" value="GPP34-like"/>
</dbReference>
<evidence type="ECO:0000313" key="5">
    <source>
        <dbReference type="EMBL" id="GGU98033.1"/>
    </source>
</evidence>
<dbReference type="RefSeq" id="WP_050366773.1">
    <property type="nucleotide sequence ID" value="NZ_BMUB01000020.1"/>
</dbReference>
<dbReference type="Gene3D" id="1.10.3630.10">
    <property type="entry name" value="yeast vps74-n-term truncation variant domain like"/>
    <property type="match status" value="1"/>
</dbReference>
<sequence>MTPYQSPSPGDSRPLAEELLLLCAEPTRGLLRIPGTTFPTAITGAVLAELQLRGAITVEGRRITGFHPLGDHDELAARVLAELERAGKNQHRATLDHVLRRVPHRTDPQYYLDRLTGQGVLTVRTHRFLGLPYRRWTAVPPDAGALIAERVAATLARTAVSGPTSPAEERDHQLAGLIGAVRLEYRIYRGTAGTPTRRAVRRLSRSLPVAHAVKQAVARRTAAASG</sequence>
<comment type="subcellular location">
    <subcellularLocation>
        <location evidence="1">Golgi apparatus membrane</location>
        <topology evidence="1">Peripheral membrane protein</topology>
        <orientation evidence="1">Cytoplasmic side</orientation>
    </subcellularLocation>
</comment>
<protein>
    <recommendedName>
        <fullName evidence="8">GPP34 family phosphoprotein</fullName>
    </recommendedName>
</protein>
<keyword evidence="7" id="KW-1185">Reference proteome</keyword>
<name>A0A1E7NC08_KITAU</name>
<dbReference type="InterPro" id="IPR038261">
    <property type="entry name" value="GPP34-like_sf"/>
</dbReference>
<reference evidence="7" key="4">
    <citation type="submission" date="2016-08" db="EMBL/GenBank/DDBJ databases">
        <title>Sequencing, assembly and comparative genomics of S. aureofaciens ATCC 10762.</title>
        <authorList>
            <person name="Gradnigo J.S."/>
            <person name="Johnson N."/>
            <person name="Somerville G.A."/>
        </authorList>
    </citation>
    <scope>NUCLEOTIDE SEQUENCE [LARGE SCALE GENOMIC DNA]</scope>
    <source>
        <strain evidence="7">ATCC 10762 / DSM 40127 / CCM 3239 / JCM 4008 / LMG 5968 / NBRC 12843 / NCIMB 8234 / A-377</strain>
    </source>
</reference>
<dbReference type="Proteomes" id="UP000610124">
    <property type="component" value="Unassembled WGS sequence"/>
</dbReference>
<evidence type="ECO:0000256" key="1">
    <source>
        <dbReference type="ARBA" id="ARBA00004255"/>
    </source>
</evidence>
<dbReference type="EMBL" id="JPRF03000015">
    <property type="protein sequence ID" value="OEV38229.1"/>
    <property type="molecule type" value="Genomic_DNA"/>
</dbReference>
<reference evidence="6 7" key="2">
    <citation type="submission" date="2014-07" db="EMBL/GenBank/DDBJ databases">
        <authorList>
            <person name="Zhang J.E."/>
            <person name="Yang H."/>
            <person name="Guo J."/>
            <person name="Deng Z."/>
            <person name="Luo H."/>
            <person name="Luo M."/>
            <person name="Zhao B."/>
        </authorList>
    </citation>
    <scope>NUCLEOTIDE SEQUENCE [LARGE SCALE GENOMIC DNA]</scope>
    <source>
        <strain evidence="6">ATCC 10762</strain>
        <strain evidence="7">ATCC 10762 / DSM 40127 / CCM 3239 / JCM 4008 / LMG 5968 / NBRC 12843 / NCIMB 8234 / A-377</strain>
    </source>
</reference>
<evidence type="ECO:0000256" key="3">
    <source>
        <dbReference type="ARBA" id="ARBA00023121"/>
    </source>
</evidence>
<dbReference type="Pfam" id="PF05719">
    <property type="entry name" value="GPP34"/>
    <property type="match status" value="1"/>
</dbReference>